<accession>A0A0A6X3Z0</accession>
<organism evidence="1 2">
    <name type="scientific">Actinoplanes utahensis</name>
    <dbReference type="NCBI Taxonomy" id="1869"/>
    <lineage>
        <taxon>Bacteria</taxon>
        <taxon>Bacillati</taxon>
        <taxon>Actinomycetota</taxon>
        <taxon>Actinomycetes</taxon>
        <taxon>Micromonosporales</taxon>
        <taxon>Micromonosporaceae</taxon>
        <taxon>Actinoplanes</taxon>
    </lineage>
</organism>
<reference evidence="1 2" key="1">
    <citation type="submission" date="2014-10" db="EMBL/GenBank/DDBJ databases">
        <title>Draft genome sequence of Actinoplanes utahensis NRRL 12052.</title>
        <authorList>
            <person name="Velasco-Bucheli B."/>
            <person name="del Cerro C."/>
            <person name="Hormigo D."/>
            <person name="Garcia J.L."/>
            <person name="Acebal C."/>
            <person name="Arroyo M."/>
            <person name="de la Mata I."/>
        </authorList>
    </citation>
    <scope>NUCLEOTIDE SEQUENCE [LARGE SCALE GENOMIC DNA]</scope>
    <source>
        <strain evidence="1 2">NRRL 12052</strain>
    </source>
</reference>
<dbReference type="EMBL" id="JRTT01000036">
    <property type="protein sequence ID" value="KHD74792.1"/>
    <property type="molecule type" value="Genomic_DNA"/>
</dbReference>
<sequence>MAGTGTVATVILALAALGGVRWFTAGEHLAITAPAGATEKLPEGGYEVVVDLRFSEVHHDLRTDRGAASVSTYTMPLDTSWDQVRSTVAGQLDGWEQAGDCPGSNQQQVRCAWTEPARWWPRQVKIVFIRPPKTAEDRAAWPDNTFLVIGSGLGGTL</sequence>
<gene>
    <name evidence="1" type="ORF">MB27_26530</name>
</gene>
<evidence type="ECO:0000313" key="2">
    <source>
        <dbReference type="Proteomes" id="UP000054537"/>
    </source>
</evidence>
<name>A0A0A6X3Z0_ACTUT</name>
<dbReference type="Proteomes" id="UP000054537">
    <property type="component" value="Unassembled WGS sequence"/>
</dbReference>
<protein>
    <submittedName>
        <fullName evidence="1">Uncharacterized protein</fullName>
    </submittedName>
</protein>
<keyword evidence="2" id="KW-1185">Reference proteome</keyword>
<dbReference type="AlphaFoldDB" id="A0A0A6X3Z0"/>
<proteinExistence type="predicted"/>
<comment type="caution">
    <text evidence="1">The sequence shown here is derived from an EMBL/GenBank/DDBJ whole genome shotgun (WGS) entry which is preliminary data.</text>
</comment>
<evidence type="ECO:0000313" key="1">
    <source>
        <dbReference type="EMBL" id="KHD74792.1"/>
    </source>
</evidence>